<reference evidence="2" key="1">
    <citation type="submission" date="2023-01" db="EMBL/GenBank/DDBJ databases">
        <title>Whole genome sequence of Paucibacter sp. S2-9 isolated from pond sediment.</title>
        <authorList>
            <person name="Jung J.Y."/>
        </authorList>
    </citation>
    <scope>NUCLEOTIDE SEQUENCE</scope>
    <source>
        <strain evidence="2">S2-9</strain>
    </source>
</reference>
<evidence type="ECO:0000313" key="2">
    <source>
        <dbReference type="EMBL" id="WIT12533.1"/>
    </source>
</evidence>
<dbReference type="SUPFAM" id="SSF54593">
    <property type="entry name" value="Glyoxalase/Bleomycin resistance protein/Dihydroxybiphenyl dioxygenase"/>
    <property type="match status" value="1"/>
</dbReference>
<accession>A0AA95SLS8</accession>
<dbReference type="InterPro" id="IPR009725">
    <property type="entry name" value="3_dmu_93_MTrfase"/>
</dbReference>
<organism evidence="2 3">
    <name type="scientific">Paucibacter sediminis</name>
    <dbReference type="NCBI Taxonomy" id="3019553"/>
    <lineage>
        <taxon>Bacteria</taxon>
        <taxon>Pseudomonadati</taxon>
        <taxon>Pseudomonadota</taxon>
        <taxon>Betaproteobacteria</taxon>
        <taxon>Burkholderiales</taxon>
        <taxon>Sphaerotilaceae</taxon>
        <taxon>Roseateles</taxon>
    </lineage>
</organism>
<dbReference type="AlphaFoldDB" id="A0AA95SLS8"/>
<dbReference type="EMBL" id="CP116346">
    <property type="protein sequence ID" value="WIT12533.1"/>
    <property type="molecule type" value="Genomic_DNA"/>
</dbReference>
<dbReference type="PANTHER" id="PTHR33990:SF2">
    <property type="entry name" value="PHNB-LIKE DOMAIN-CONTAINING PROTEIN"/>
    <property type="match status" value="1"/>
</dbReference>
<dbReference type="PANTHER" id="PTHR33990">
    <property type="entry name" value="PROTEIN YJDN-RELATED"/>
    <property type="match status" value="1"/>
</dbReference>
<dbReference type="KEGG" id="pais:PFX98_02700"/>
<dbReference type="PIRSF" id="PIRSF021700">
    <property type="entry name" value="3_dmu_93_MTrfase"/>
    <property type="match status" value="1"/>
</dbReference>
<sequence length="158" mass="17347">MDKISPCLWFNGEAEAAMNFYLSVFKRSRCTNILRWGEGGHGVPGSVLLATFELEGQTFSALNGGPQYQFTPAISLFVNCDDQAEVDEVWGKLVAAGGQPVQCGWITDHFGVSWQIVPRQAMALMDDPDPARAARVFQAMMPMIKLDLADLQRAYDGG</sequence>
<dbReference type="InterPro" id="IPR029068">
    <property type="entry name" value="Glyas_Bleomycin-R_OHBP_Dase"/>
</dbReference>
<dbReference type="Proteomes" id="UP001177769">
    <property type="component" value="Chromosome"/>
</dbReference>
<dbReference type="Gene3D" id="3.10.180.10">
    <property type="entry name" value="2,3-Dihydroxybiphenyl 1,2-Dioxygenase, domain 1"/>
    <property type="match status" value="1"/>
</dbReference>
<evidence type="ECO:0000259" key="1">
    <source>
        <dbReference type="Pfam" id="PF06983"/>
    </source>
</evidence>
<feature type="domain" description="PhnB-like" evidence="1">
    <location>
        <begin position="3"/>
        <end position="117"/>
    </location>
</feature>
<dbReference type="CDD" id="cd06588">
    <property type="entry name" value="PhnB_like"/>
    <property type="match status" value="1"/>
</dbReference>
<dbReference type="Pfam" id="PF06983">
    <property type="entry name" value="3-dmu-9_3-mt"/>
    <property type="match status" value="1"/>
</dbReference>
<evidence type="ECO:0000313" key="3">
    <source>
        <dbReference type="Proteomes" id="UP001177769"/>
    </source>
</evidence>
<dbReference type="InterPro" id="IPR028973">
    <property type="entry name" value="PhnB-like"/>
</dbReference>
<protein>
    <submittedName>
        <fullName evidence="2">VOC family protein</fullName>
    </submittedName>
</protein>
<keyword evidence="3" id="KW-1185">Reference proteome</keyword>
<gene>
    <name evidence="2" type="ORF">PFX98_02700</name>
</gene>
<name>A0AA95SLS8_9BURK</name>
<dbReference type="RefSeq" id="WP_285233631.1">
    <property type="nucleotide sequence ID" value="NZ_CP116346.1"/>
</dbReference>
<proteinExistence type="predicted"/>